<evidence type="ECO:0000256" key="1">
    <source>
        <dbReference type="ARBA" id="ARBA00004123"/>
    </source>
</evidence>
<proteinExistence type="inferred from homology"/>
<dbReference type="GO" id="GO:0006357">
    <property type="term" value="P:regulation of transcription by RNA polymerase II"/>
    <property type="evidence" value="ECO:0007669"/>
    <property type="project" value="TreeGrafter"/>
</dbReference>
<evidence type="ECO:0000256" key="3">
    <source>
        <dbReference type="ARBA" id="ARBA00023015"/>
    </source>
</evidence>
<dbReference type="PANTHER" id="PTHR13130">
    <property type="entry name" value="34 KDA TRANSCRIPTIONAL CO-ACTIVATOR-RELATED"/>
    <property type="match status" value="1"/>
</dbReference>
<evidence type="ECO:0000256" key="2">
    <source>
        <dbReference type="ARBA" id="ARBA00008048"/>
    </source>
</evidence>
<evidence type="ECO:0000313" key="8">
    <source>
        <dbReference type="Proteomes" id="UP001229421"/>
    </source>
</evidence>
<protein>
    <recommendedName>
        <fullName evidence="9">Mediator of RNA polymerase II transcription subunit 27</fullName>
    </recommendedName>
</protein>
<dbReference type="PANTHER" id="PTHR13130:SF4">
    <property type="entry name" value="MEDIATOR OF RNA POLYMERASE II TRANSCRIPTION SUBUNIT 27"/>
    <property type="match status" value="1"/>
</dbReference>
<evidence type="ECO:0000256" key="4">
    <source>
        <dbReference type="ARBA" id="ARBA00023163"/>
    </source>
</evidence>
<comment type="subcellular location">
    <subcellularLocation>
        <location evidence="1">Nucleus</location>
    </subcellularLocation>
</comment>
<keyword evidence="3" id="KW-0805">Transcription regulation</keyword>
<comment type="similarity">
    <text evidence="2">Belongs to the Mediator complex subunit 27 family.</text>
</comment>
<evidence type="ECO:0000256" key="6">
    <source>
        <dbReference type="SAM" id="MobiDB-lite"/>
    </source>
</evidence>
<comment type="caution">
    <text evidence="7">The sequence shown here is derived from an EMBL/GenBank/DDBJ whole genome shotgun (WGS) entry which is preliminary data.</text>
</comment>
<evidence type="ECO:0008006" key="9">
    <source>
        <dbReference type="Google" id="ProtNLM"/>
    </source>
</evidence>
<evidence type="ECO:0000313" key="7">
    <source>
        <dbReference type="EMBL" id="KAK1425481.1"/>
    </source>
</evidence>
<keyword evidence="5" id="KW-0539">Nucleus</keyword>
<accession>A0AAD8KQJ9</accession>
<dbReference type="GO" id="GO:0003713">
    <property type="term" value="F:transcription coactivator activity"/>
    <property type="evidence" value="ECO:0007669"/>
    <property type="project" value="TreeGrafter"/>
</dbReference>
<reference evidence="7" key="1">
    <citation type="journal article" date="2023" name="bioRxiv">
        <title>Improved chromosome-level genome assembly for marigold (Tagetes erecta).</title>
        <authorList>
            <person name="Jiang F."/>
            <person name="Yuan L."/>
            <person name="Wang S."/>
            <person name="Wang H."/>
            <person name="Xu D."/>
            <person name="Wang A."/>
            <person name="Fan W."/>
        </authorList>
    </citation>
    <scope>NUCLEOTIDE SEQUENCE</scope>
    <source>
        <strain evidence="7">WSJ</strain>
        <tissue evidence="7">Leaf</tissue>
    </source>
</reference>
<sequence length="421" mass="46405">MQHQQHSQPPLQLAGNFIGSPPESQGSSTEAPPKQVAVAMERLANAARLIADIRLGADRLLEALFIAGQQPHQIGNNKPVNLILQEGASMRQYLQDLRAIGRQLEDSGVLNESLKSRSNSWGLHMPLVCPDGAVVAYAWKRQLAGQAGASAVDRTRLALKAFTDQKRRFFPHLDEKSVDGPASKKQCGTHTSTASHQEELSDLKTVLDVLTDLEKDIPEVKTSTYQRLDWSKRASLLPNDTFDDLPKDHNNFQSSRNIISDSRGAITADQIGVIELLIPSIFRAVISLHPTGSLHPDAVAFFSPDEGGSYVHARGVSAFNVFRNITEHAAMAPQHFIGLNAETALYSLLHWICNYRTLFSKVCSKCGKLLSMDKESALLLPPVQRPYRNFSVSKHLSQNSSSKDLSMNDIPAYHIGCFPQE</sequence>
<dbReference type="Pfam" id="PF11571">
    <property type="entry name" value="Med27"/>
    <property type="match status" value="1"/>
</dbReference>
<evidence type="ECO:0000256" key="5">
    <source>
        <dbReference type="ARBA" id="ARBA00023242"/>
    </source>
</evidence>
<gene>
    <name evidence="7" type="ORF">QVD17_20833</name>
</gene>
<organism evidence="7 8">
    <name type="scientific">Tagetes erecta</name>
    <name type="common">African marigold</name>
    <dbReference type="NCBI Taxonomy" id="13708"/>
    <lineage>
        <taxon>Eukaryota</taxon>
        <taxon>Viridiplantae</taxon>
        <taxon>Streptophyta</taxon>
        <taxon>Embryophyta</taxon>
        <taxon>Tracheophyta</taxon>
        <taxon>Spermatophyta</taxon>
        <taxon>Magnoliopsida</taxon>
        <taxon>eudicotyledons</taxon>
        <taxon>Gunneridae</taxon>
        <taxon>Pentapetalae</taxon>
        <taxon>asterids</taxon>
        <taxon>campanulids</taxon>
        <taxon>Asterales</taxon>
        <taxon>Asteraceae</taxon>
        <taxon>Asteroideae</taxon>
        <taxon>Heliantheae alliance</taxon>
        <taxon>Tageteae</taxon>
        <taxon>Tagetes</taxon>
    </lineage>
</organism>
<feature type="region of interest" description="Disordered" evidence="6">
    <location>
        <begin position="1"/>
        <end position="34"/>
    </location>
</feature>
<feature type="region of interest" description="Disordered" evidence="6">
    <location>
        <begin position="173"/>
        <end position="196"/>
    </location>
</feature>
<dbReference type="InterPro" id="IPR021627">
    <property type="entry name" value="Mediator_Med27"/>
</dbReference>
<dbReference type="Proteomes" id="UP001229421">
    <property type="component" value="Unassembled WGS sequence"/>
</dbReference>
<feature type="compositionally biased region" description="Low complexity" evidence="6">
    <location>
        <begin position="1"/>
        <end position="13"/>
    </location>
</feature>
<feature type="compositionally biased region" description="Polar residues" evidence="6">
    <location>
        <begin position="186"/>
        <end position="195"/>
    </location>
</feature>
<name>A0AAD8KQJ9_TARER</name>
<keyword evidence="4" id="KW-0804">Transcription</keyword>
<dbReference type="GO" id="GO:0016592">
    <property type="term" value="C:mediator complex"/>
    <property type="evidence" value="ECO:0007669"/>
    <property type="project" value="InterPro"/>
</dbReference>
<dbReference type="EMBL" id="JAUHHV010000005">
    <property type="protein sequence ID" value="KAK1425481.1"/>
    <property type="molecule type" value="Genomic_DNA"/>
</dbReference>
<dbReference type="AlphaFoldDB" id="A0AAD8KQJ9"/>
<keyword evidence="8" id="KW-1185">Reference proteome</keyword>